<dbReference type="GO" id="GO:0006412">
    <property type="term" value="P:translation"/>
    <property type="evidence" value="ECO:0007669"/>
    <property type="project" value="UniProtKB-UniRule"/>
</dbReference>
<gene>
    <name evidence="2 3" type="primary">def</name>
    <name evidence="3" type="ORF">FAK_03570</name>
</gene>
<protein>
    <recommendedName>
        <fullName evidence="2">Peptide deformylase</fullName>
        <shortName evidence="2">PDF</shortName>
        <ecNumber evidence="2">3.5.1.88</ecNumber>
    </recommendedName>
    <alternativeName>
        <fullName evidence="2">Polypeptide deformylase</fullName>
    </alternativeName>
</protein>
<dbReference type="PANTHER" id="PTHR10458:SF22">
    <property type="entry name" value="PEPTIDE DEFORMYLASE"/>
    <property type="match status" value="1"/>
</dbReference>
<dbReference type="HAMAP" id="MF_00163">
    <property type="entry name" value="Pep_deformylase"/>
    <property type="match status" value="1"/>
</dbReference>
<dbReference type="CDD" id="cd00487">
    <property type="entry name" value="Pep_deformylase"/>
    <property type="match status" value="1"/>
</dbReference>
<name>A0AAU9E842_9BACT</name>
<accession>A0AAU9E842</accession>
<reference evidence="4" key="1">
    <citation type="journal article" date="2023" name="Arch. Microbiol.">
        <title>Desulfoferula mesophilus gen. nov. sp. nov., a mesophilic sulfate-reducing bacterium isolated from a brackish lake sediment.</title>
        <authorList>
            <person name="Watanabe T."/>
            <person name="Yabe T."/>
            <person name="Tsuji J.M."/>
            <person name="Fukui M."/>
        </authorList>
    </citation>
    <scope>NUCLEOTIDE SEQUENCE [LARGE SCALE GENOMIC DNA]</scope>
    <source>
        <strain evidence="4">12FAK</strain>
    </source>
</reference>
<dbReference type="InterPro" id="IPR023635">
    <property type="entry name" value="Peptide_deformylase"/>
</dbReference>
<dbReference type="InterPro" id="IPR036821">
    <property type="entry name" value="Peptide_deformylase_sf"/>
</dbReference>
<dbReference type="EMBL" id="AP028679">
    <property type="protein sequence ID" value="BEQ13291.1"/>
    <property type="molecule type" value="Genomic_DNA"/>
</dbReference>
<dbReference type="EC" id="3.5.1.88" evidence="2"/>
<keyword evidence="2" id="KW-0378">Hydrolase</keyword>
<feature type="active site" evidence="2">
    <location>
        <position position="136"/>
    </location>
</feature>
<comment type="similarity">
    <text evidence="1 2">Belongs to the polypeptide deformylase family.</text>
</comment>
<dbReference type="PIRSF" id="PIRSF004749">
    <property type="entry name" value="Pep_def"/>
    <property type="match status" value="1"/>
</dbReference>
<keyword evidence="2" id="KW-0408">Iron</keyword>
<comment type="catalytic activity">
    <reaction evidence="2">
        <text>N-terminal N-formyl-L-methionyl-[peptide] + H2O = N-terminal L-methionyl-[peptide] + formate</text>
        <dbReference type="Rhea" id="RHEA:24420"/>
        <dbReference type="Rhea" id="RHEA-COMP:10639"/>
        <dbReference type="Rhea" id="RHEA-COMP:10640"/>
        <dbReference type="ChEBI" id="CHEBI:15377"/>
        <dbReference type="ChEBI" id="CHEBI:15740"/>
        <dbReference type="ChEBI" id="CHEBI:49298"/>
        <dbReference type="ChEBI" id="CHEBI:64731"/>
        <dbReference type="EC" id="3.5.1.88"/>
    </reaction>
</comment>
<dbReference type="Pfam" id="PF01327">
    <property type="entry name" value="Pep_deformylase"/>
    <property type="match status" value="1"/>
</dbReference>
<evidence type="ECO:0000313" key="4">
    <source>
        <dbReference type="Proteomes" id="UP001366166"/>
    </source>
</evidence>
<comment type="cofactor">
    <cofactor evidence="2">
        <name>Fe(2+)</name>
        <dbReference type="ChEBI" id="CHEBI:29033"/>
    </cofactor>
    <text evidence="2">Binds 1 Fe(2+) ion.</text>
</comment>
<evidence type="ECO:0000256" key="2">
    <source>
        <dbReference type="HAMAP-Rule" id="MF_00163"/>
    </source>
</evidence>
<dbReference type="PRINTS" id="PR01576">
    <property type="entry name" value="PDEFORMYLASE"/>
</dbReference>
<keyword evidence="4" id="KW-1185">Reference proteome</keyword>
<feature type="binding site" evidence="2">
    <location>
        <position position="139"/>
    </location>
    <ligand>
        <name>Fe cation</name>
        <dbReference type="ChEBI" id="CHEBI:24875"/>
    </ligand>
</feature>
<dbReference type="NCBIfam" id="TIGR00079">
    <property type="entry name" value="pept_deformyl"/>
    <property type="match status" value="1"/>
</dbReference>
<feature type="binding site" evidence="2">
    <location>
        <position position="93"/>
    </location>
    <ligand>
        <name>Fe cation</name>
        <dbReference type="ChEBI" id="CHEBI:24875"/>
    </ligand>
</feature>
<keyword evidence="2" id="KW-0479">Metal-binding</keyword>
<dbReference type="AlphaFoldDB" id="A0AAU9E842"/>
<sequence>MAVLPIKTFPDSVLSKTCRQVHEVDEDLKQLAQDMLDTMYAAPGVGLAAPQVGRDERLVVIDCSPRDGEPQPLVLFNPRIVEMDGEVVFEEGCLSVPEFTCDVTRAERVVVKAMDAEGQPITIEGEGLLAICLQHELDHLEGRLFLDRISPLKRSLYKKRRLKQLKRDDE</sequence>
<dbReference type="KEGG" id="dmp:FAK_03570"/>
<evidence type="ECO:0000256" key="1">
    <source>
        <dbReference type="ARBA" id="ARBA00010759"/>
    </source>
</evidence>
<proteinExistence type="inferred from homology"/>
<dbReference type="GO" id="GO:0042586">
    <property type="term" value="F:peptide deformylase activity"/>
    <property type="evidence" value="ECO:0007669"/>
    <property type="project" value="UniProtKB-UniRule"/>
</dbReference>
<dbReference type="NCBIfam" id="NF001159">
    <property type="entry name" value="PRK00150.1-3"/>
    <property type="match status" value="1"/>
</dbReference>
<dbReference type="PANTHER" id="PTHR10458">
    <property type="entry name" value="PEPTIDE DEFORMYLASE"/>
    <property type="match status" value="1"/>
</dbReference>
<dbReference type="Proteomes" id="UP001366166">
    <property type="component" value="Chromosome"/>
</dbReference>
<feature type="binding site" evidence="2">
    <location>
        <position position="135"/>
    </location>
    <ligand>
        <name>Fe cation</name>
        <dbReference type="ChEBI" id="CHEBI:24875"/>
    </ligand>
</feature>
<dbReference type="SUPFAM" id="SSF56420">
    <property type="entry name" value="Peptide deformylase"/>
    <property type="match status" value="1"/>
</dbReference>
<dbReference type="GO" id="GO:0046872">
    <property type="term" value="F:metal ion binding"/>
    <property type="evidence" value="ECO:0007669"/>
    <property type="project" value="UniProtKB-KW"/>
</dbReference>
<evidence type="ECO:0000313" key="3">
    <source>
        <dbReference type="EMBL" id="BEQ13291.1"/>
    </source>
</evidence>
<comment type="function">
    <text evidence="2">Removes the formyl group from the N-terminal Met of newly synthesized proteins. Requires at least a dipeptide for an efficient rate of reaction. N-terminal L-methionine is a prerequisite for activity but the enzyme has broad specificity at other positions.</text>
</comment>
<keyword evidence="2" id="KW-0648">Protein biosynthesis</keyword>
<dbReference type="Gene3D" id="3.90.45.10">
    <property type="entry name" value="Peptide deformylase"/>
    <property type="match status" value="1"/>
</dbReference>
<organism evidence="3 4">
    <name type="scientific">Desulfoferula mesophila</name>
    <dbReference type="NCBI Taxonomy" id="3058419"/>
    <lineage>
        <taxon>Bacteria</taxon>
        <taxon>Pseudomonadati</taxon>
        <taxon>Thermodesulfobacteriota</taxon>
        <taxon>Desulfarculia</taxon>
        <taxon>Desulfarculales</taxon>
        <taxon>Desulfarculaceae</taxon>
        <taxon>Desulfoferula</taxon>
    </lineage>
</organism>
<dbReference type="RefSeq" id="WP_338604849.1">
    <property type="nucleotide sequence ID" value="NZ_AP028679.1"/>
</dbReference>